<evidence type="ECO:0000313" key="2">
    <source>
        <dbReference type="WBParaSite" id="RSKR_0000736900.1"/>
    </source>
</evidence>
<sequence>MAGQIGAISSVNGLISKAFQQPKGDLADRLNSRYTVGLLALGSGLLLTNHFWGEPITCWTPAQFTKTWSDFVNHYCYLHGTYFVPLEEQLSFDEDERRKVPINYYQWVPYVLALQALMYSFPRFIWKIIASFSGFDLTGSVRYVDRFWHEIRDQNLSFNKRVNFFREKAGVYIWDGIRLGRTRHGHNIGYYYLAFSFFQTLNAWFQFILLNSLLQSTTYNFWGPSILTDLLSGSDWQETGHFPRITHCDFSRRRPASIQLDTVLCVLTLNIYYEKLMLFLWFWMLFVAVYSTYSCIAWFISMCITSRARAEISGYLKTHNSPGNKEKFFSRLGPDGIFILQHIAVNIGHLPTSYLTIAMQNIVEEWDDAVGYDGELFIKS</sequence>
<organism evidence="1 2">
    <name type="scientific">Rhabditophanes sp. KR3021</name>
    <dbReference type="NCBI Taxonomy" id="114890"/>
    <lineage>
        <taxon>Eukaryota</taxon>
        <taxon>Metazoa</taxon>
        <taxon>Ecdysozoa</taxon>
        <taxon>Nematoda</taxon>
        <taxon>Chromadorea</taxon>
        <taxon>Rhabditida</taxon>
        <taxon>Tylenchina</taxon>
        <taxon>Panagrolaimomorpha</taxon>
        <taxon>Strongyloidoidea</taxon>
        <taxon>Alloionematidae</taxon>
        <taxon>Rhabditophanes</taxon>
    </lineage>
</organism>
<protein>
    <submittedName>
        <fullName evidence="2">Innexin</fullName>
    </submittedName>
</protein>
<proteinExistence type="predicted"/>
<reference evidence="2" key="1">
    <citation type="submission" date="2016-11" db="UniProtKB">
        <authorList>
            <consortium name="WormBaseParasite"/>
        </authorList>
    </citation>
    <scope>IDENTIFICATION</scope>
    <source>
        <strain evidence="2">KR3021</strain>
    </source>
</reference>
<dbReference type="WBParaSite" id="RSKR_0000736900.1">
    <property type="protein sequence ID" value="RSKR_0000736900.1"/>
    <property type="gene ID" value="RSKR_0000736900"/>
</dbReference>
<accession>A0AC35U2L6</accession>
<name>A0AC35U2L6_9BILA</name>
<dbReference type="Proteomes" id="UP000095286">
    <property type="component" value="Unplaced"/>
</dbReference>
<evidence type="ECO:0000313" key="1">
    <source>
        <dbReference type="Proteomes" id="UP000095286"/>
    </source>
</evidence>